<feature type="repeat" description="PPR" evidence="2">
    <location>
        <begin position="632"/>
        <end position="666"/>
    </location>
</feature>
<dbReference type="InterPro" id="IPR009038">
    <property type="entry name" value="GOLD_dom"/>
</dbReference>
<dbReference type="InterPro" id="IPR046960">
    <property type="entry name" value="PPR_At4g14850-like_plant"/>
</dbReference>
<feature type="domain" description="GOLD" evidence="4">
    <location>
        <begin position="30"/>
        <end position="145"/>
    </location>
</feature>
<proteinExistence type="predicted"/>
<organism evidence="5 6">
    <name type="scientific">Vitis vinifera</name>
    <name type="common">Grape</name>
    <dbReference type="NCBI Taxonomy" id="29760"/>
    <lineage>
        <taxon>Eukaryota</taxon>
        <taxon>Viridiplantae</taxon>
        <taxon>Streptophyta</taxon>
        <taxon>Embryophyta</taxon>
        <taxon>Tracheophyta</taxon>
        <taxon>Spermatophyta</taxon>
        <taxon>Magnoliopsida</taxon>
        <taxon>eudicotyledons</taxon>
        <taxon>Gunneridae</taxon>
        <taxon>Pentapetalae</taxon>
        <taxon>rosids</taxon>
        <taxon>Vitales</taxon>
        <taxon>Vitaceae</taxon>
        <taxon>Viteae</taxon>
        <taxon>Vitis</taxon>
    </lineage>
</organism>
<dbReference type="PANTHER" id="PTHR47926">
    <property type="entry name" value="PENTATRICOPEPTIDE REPEAT-CONTAINING PROTEIN"/>
    <property type="match status" value="1"/>
</dbReference>
<dbReference type="SMART" id="SM01190">
    <property type="entry name" value="EMP24_GP25L"/>
    <property type="match status" value="1"/>
</dbReference>
<evidence type="ECO:0000256" key="2">
    <source>
        <dbReference type="PROSITE-ProRule" id="PRU00708"/>
    </source>
</evidence>
<reference evidence="5 6" key="1">
    <citation type="journal article" date="2018" name="PLoS Genet.">
        <title>Population sequencing reveals clonal diversity and ancestral inbreeding in the grapevine cultivar Chardonnay.</title>
        <authorList>
            <person name="Roach M.J."/>
            <person name="Johnson D.L."/>
            <person name="Bohlmann J."/>
            <person name="van Vuuren H.J."/>
            <person name="Jones S.J."/>
            <person name="Pretorius I.S."/>
            <person name="Schmidt S.A."/>
            <person name="Borneman A.R."/>
        </authorList>
    </citation>
    <scope>NUCLEOTIDE SEQUENCE [LARGE SCALE GENOMIC DNA]</scope>
    <source>
        <strain evidence="6">cv. Chardonnay</strain>
        <tissue evidence="5">Leaf</tissue>
    </source>
</reference>
<evidence type="ECO:0000256" key="3">
    <source>
        <dbReference type="SAM" id="SignalP"/>
    </source>
</evidence>
<dbReference type="PANTHER" id="PTHR47926:SF537">
    <property type="entry name" value="PENTACOTRIPEPTIDE-REPEAT REGION OF PRORP DOMAIN-CONTAINING PROTEIN"/>
    <property type="match status" value="1"/>
</dbReference>
<feature type="signal peptide" evidence="3">
    <location>
        <begin position="1"/>
        <end position="20"/>
    </location>
</feature>
<evidence type="ECO:0000313" key="6">
    <source>
        <dbReference type="Proteomes" id="UP000288805"/>
    </source>
</evidence>
<comment type="caution">
    <text evidence="5">The sequence shown here is derived from an EMBL/GenBank/DDBJ whole genome shotgun (WGS) entry which is preliminary data.</text>
</comment>
<keyword evidence="1" id="KW-0677">Repeat</keyword>
<dbReference type="GO" id="GO:0003723">
    <property type="term" value="F:RNA binding"/>
    <property type="evidence" value="ECO:0007669"/>
    <property type="project" value="InterPro"/>
</dbReference>
<dbReference type="InterPro" id="IPR046848">
    <property type="entry name" value="E_motif"/>
</dbReference>
<evidence type="ECO:0000313" key="5">
    <source>
        <dbReference type="EMBL" id="RVW80895.1"/>
    </source>
</evidence>
<dbReference type="EMBL" id="QGNW01000259">
    <property type="protein sequence ID" value="RVW80895.1"/>
    <property type="molecule type" value="Genomic_DNA"/>
</dbReference>
<dbReference type="PROSITE" id="PS51375">
    <property type="entry name" value="PPR"/>
    <property type="match status" value="5"/>
</dbReference>
<feature type="repeat" description="PPR" evidence="2">
    <location>
        <begin position="531"/>
        <end position="565"/>
    </location>
</feature>
<dbReference type="FunFam" id="1.25.40.10:FF:000348">
    <property type="entry name" value="Pentatricopeptide repeat-containing protein chloroplastic"/>
    <property type="match status" value="1"/>
</dbReference>
<feature type="repeat" description="PPR" evidence="2">
    <location>
        <begin position="601"/>
        <end position="631"/>
    </location>
</feature>
<protein>
    <submittedName>
        <fullName evidence="5">Pentatricopeptide repeat-containing protein</fullName>
    </submittedName>
</protein>
<dbReference type="Pfam" id="PF20431">
    <property type="entry name" value="E_motif"/>
    <property type="match status" value="1"/>
</dbReference>
<dbReference type="Pfam" id="PF13041">
    <property type="entry name" value="PPR_2"/>
    <property type="match status" value="3"/>
</dbReference>
<evidence type="ECO:0000259" key="4">
    <source>
        <dbReference type="PROSITE" id="PS50866"/>
    </source>
</evidence>
<dbReference type="Gene3D" id="1.25.40.10">
    <property type="entry name" value="Tetratricopeptide repeat domain"/>
    <property type="match status" value="3"/>
</dbReference>
<dbReference type="FunFam" id="1.25.40.10:FF:000345">
    <property type="entry name" value="Pentatricopeptide repeat-containing protein"/>
    <property type="match status" value="1"/>
</dbReference>
<dbReference type="PROSITE" id="PS50866">
    <property type="entry name" value="GOLD"/>
    <property type="match status" value="1"/>
</dbReference>
<keyword evidence="3" id="KW-0732">Signal</keyword>
<accession>A0A438H8T0</accession>
<feature type="repeat" description="PPR" evidence="2">
    <location>
        <begin position="500"/>
        <end position="530"/>
    </location>
</feature>
<dbReference type="InterPro" id="IPR011990">
    <property type="entry name" value="TPR-like_helical_dom_sf"/>
</dbReference>
<evidence type="ECO:0000256" key="1">
    <source>
        <dbReference type="ARBA" id="ARBA00022737"/>
    </source>
</evidence>
<dbReference type="Pfam" id="PF01105">
    <property type="entry name" value="EMP24_GP25L"/>
    <property type="match status" value="1"/>
</dbReference>
<feature type="repeat" description="PPR" evidence="2">
    <location>
        <begin position="395"/>
        <end position="429"/>
    </location>
</feature>
<dbReference type="Pfam" id="PF01535">
    <property type="entry name" value="PPR"/>
    <property type="match status" value="2"/>
</dbReference>
<gene>
    <name evidence="5" type="primary">PCMP-H88_4</name>
    <name evidence="5" type="ORF">CK203_037288</name>
</gene>
<dbReference type="FunFam" id="1.25.40.10:FF:001137">
    <property type="entry name" value="Pentatricopeptide repeat-containing protein chloroplastic"/>
    <property type="match status" value="1"/>
</dbReference>
<sequence>MSRFKTLIVIVGLMCTAADSMRFDLTSGGTKCISEDIKTNAMSVGKYSVINPNEGFPLPDTHKITAQVSSPYGNNYHTGDHIESGNFAFTAAEEGDYTACFWAPQHKPPLTVTIDFDWRTGVAAKDWSKVAKKGQVEVMELELKKLYDTVTSIHEEMFLSSEEEMQELNRATNSKMATFNPELILQCNHAHAFRANPHHQALVLAKIFGCLLYVDSRLSNPPTKHFLLQHPHQGLLQKLLFTVCSIVQSDEGELELPRQVLMKYLGDVSWTVMVSMYAQAKRSRAPLELFREKRDVRVRPTDVVTMGVDYDKYKTLKSYISNKVMHMLPTSQSLASMAEACLTMQALKLIHALAFRANLHHHALVLAKIFRFAAVSPNGCLHYADRLFSQIHQPNTFFYNTLIRGYSKSSSPSQSVQLFNQMRRNCVDPDGFTFTFLLKGRSRMRIDFPLIVASDEIHGAVLKLGFCFHLFVMNALIHLYAARGVPAAAHQVFNEMVGADVVSWSGLVVAHVRAGELELARQVFYEMPERDVVSWTVMVSGYAQAKRSREALELFREMRDVGVRPDEVAMVSVISACTSLGDLETGFEVHRYIDENGFGWMVSLCNALIDMYAKCGCMDLAWQVFNNMERKSLITWNSMISACANHGNAEDAFRVFTLMLNSGIRPDGVTFLALLTAYTHKGWVDDGYGLFESMQRDYGVEAGVEHYGCMVDMLGRAGRIYGDVEMGERVLKKLIELKPDEGGYYILLRDIYVAAGRRAEAIELRRAMDVNGAKKTLGCSWDSGLTVRFYNQVNRGEAESESACFYLNRLSFARLPSWEGLASASTKGFAAEIMDLLVFHKPQQAWGFYFQGMEK</sequence>
<dbReference type="GO" id="GO:0009451">
    <property type="term" value="P:RNA modification"/>
    <property type="evidence" value="ECO:0007669"/>
    <property type="project" value="InterPro"/>
</dbReference>
<feature type="chain" id="PRO_5019093607" evidence="3">
    <location>
        <begin position="21"/>
        <end position="855"/>
    </location>
</feature>
<dbReference type="NCBIfam" id="TIGR00756">
    <property type="entry name" value="PPR"/>
    <property type="match status" value="5"/>
</dbReference>
<name>A0A438H8T0_VITVI</name>
<dbReference type="InterPro" id="IPR002885">
    <property type="entry name" value="PPR_rpt"/>
</dbReference>
<dbReference type="AlphaFoldDB" id="A0A438H8T0"/>
<dbReference type="Proteomes" id="UP000288805">
    <property type="component" value="Unassembled WGS sequence"/>
</dbReference>
<dbReference type="SUPFAM" id="SSF48452">
    <property type="entry name" value="TPR-like"/>
    <property type="match status" value="1"/>
</dbReference>